<reference evidence="2" key="1">
    <citation type="journal article" date="2023" name="ISME J.">
        <title>Emergence of putative energy parasites within Clostridia revealed by genome analysis of a novel endosymbiotic clade.</title>
        <authorList>
            <person name="Takahashi K."/>
            <person name="Kuwahara H."/>
            <person name="Horikawa Y."/>
            <person name="Izawa K."/>
            <person name="Kato D."/>
            <person name="Inagaki T."/>
            <person name="Yuki M."/>
            <person name="Ohkuma M."/>
            <person name="Hongoh Y."/>
        </authorList>
    </citation>
    <scope>NUCLEOTIDE SEQUENCE</scope>
    <source>
        <strain evidence="2">RsTa-C01</strain>
    </source>
</reference>
<keyword evidence="1" id="KW-1133">Transmembrane helix</keyword>
<name>A0AA48IA92_9FIRM</name>
<dbReference type="EMBL" id="AP027925">
    <property type="protein sequence ID" value="BED92963.1"/>
    <property type="molecule type" value="Genomic_DNA"/>
</dbReference>
<keyword evidence="1" id="KW-0812">Transmembrane</keyword>
<feature type="transmembrane region" description="Helical" evidence="1">
    <location>
        <begin position="50"/>
        <end position="69"/>
    </location>
</feature>
<protein>
    <submittedName>
        <fullName evidence="2">Nicotinamide mononucleotide transporter</fullName>
    </submittedName>
</protein>
<dbReference type="AlphaFoldDB" id="A0AA48IA92"/>
<dbReference type="Proteomes" id="UP001335720">
    <property type="component" value="Chromosome"/>
</dbReference>
<evidence type="ECO:0000313" key="2">
    <source>
        <dbReference type="EMBL" id="BED92963.1"/>
    </source>
</evidence>
<sequence>MDITWFLTIISLVGTVFNVNKNIACFYIWFFGDIFWLSLDIYNKTYGRAFLDLVQLAMAIWGIISWKGVKKHEKIDIK</sequence>
<keyword evidence="1" id="KW-0472">Membrane</keyword>
<feature type="transmembrane region" description="Helical" evidence="1">
    <location>
        <begin position="7"/>
        <end position="30"/>
    </location>
</feature>
<dbReference type="GO" id="GO:0034257">
    <property type="term" value="F:nicotinamide riboside transmembrane transporter activity"/>
    <property type="evidence" value="ECO:0007669"/>
    <property type="project" value="InterPro"/>
</dbReference>
<proteinExistence type="predicted"/>
<gene>
    <name evidence="2" type="ORF">RsTaC01_0898</name>
</gene>
<accession>A0AA48IA92</accession>
<dbReference type="GO" id="GO:0016020">
    <property type="term" value="C:membrane"/>
    <property type="evidence" value="ECO:0007669"/>
    <property type="project" value="UniProtKB-SubCell"/>
</dbReference>
<dbReference type="KEGG" id="ptrh:RsTaC01_0898"/>
<organism evidence="2">
    <name type="scientific">Candidatus Paraimprobicoccus trichonymphae</name>
    <dbReference type="NCBI Taxonomy" id="3033793"/>
    <lineage>
        <taxon>Bacteria</taxon>
        <taxon>Bacillati</taxon>
        <taxon>Bacillota</taxon>
        <taxon>Clostridia</taxon>
        <taxon>Candidatus Paraimprobicoccus</taxon>
    </lineage>
</organism>
<evidence type="ECO:0000256" key="1">
    <source>
        <dbReference type="SAM" id="Phobius"/>
    </source>
</evidence>